<feature type="compositionally biased region" description="Low complexity" evidence="2">
    <location>
        <begin position="872"/>
        <end position="886"/>
    </location>
</feature>
<dbReference type="Gene3D" id="1.10.1540.10">
    <property type="entry name" value="BEACH domain"/>
    <property type="match status" value="1"/>
</dbReference>
<feature type="compositionally biased region" description="Low complexity" evidence="2">
    <location>
        <begin position="3249"/>
        <end position="3268"/>
    </location>
</feature>
<dbReference type="InterPro" id="IPR036322">
    <property type="entry name" value="WD40_repeat_dom_sf"/>
</dbReference>
<dbReference type="PANTHER" id="PTHR13743">
    <property type="entry name" value="BEIGE/BEACH-RELATED"/>
    <property type="match status" value="1"/>
</dbReference>
<feature type="domain" description="BEACH" evidence="3">
    <location>
        <begin position="2461"/>
        <end position="2772"/>
    </location>
</feature>
<evidence type="ECO:0008006" key="7">
    <source>
        <dbReference type="Google" id="ProtNLM"/>
    </source>
</evidence>
<dbReference type="Proteomes" id="UP000050795">
    <property type="component" value="Unassembled WGS sequence"/>
</dbReference>
<feature type="compositionally biased region" description="Low complexity" evidence="2">
    <location>
        <begin position="3298"/>
        <end position="3316"/>
    </location>
</feature>
<feature type="region of interest" description="Disordered" evidence="2">
    <location>
        <begin position="1"/>
        <end position="28"/>
    </location>
</feature>
<dbReference type="SUPFAM" id="SSF81837">
    <property type="entry name" value="BEACH domain"/>
    <property type="match status" value="1"/>
</dbReference>
<dbReference type="InterPro" id="IPR011993">
    <property type="entry name" value="PH-like_dom_sf"/>
</dbReference>
<sequence>MLWPSSIHSDDESLNQAKSISSDIPTDSTNHIISDSSNTVSDSNTLALSTWICLHGRLRDNKPRPKFTQLSEMDLFHHVECNHLQHLVSLDMKREYSETGSVPECQSSTEQDDSLHSASNSTNNLSLQIWISSMYACIYLRMVQCSAENRGQIILLGDLCLDFPIKKKIHQQWNHLFLFIQWFDTFNAKVYLIINGWFECIGDLSVDKDIARRTFCQQYQCTLPIVYYGHITDNYSLNCRKYYFQLGNLFLFAGIPSIDQWTIYSSKGFFRHNRKSHHNDDSNNNVKWIAMSFTLLGPCWTGCFDSIECGSRYRNYATCILQALVRRYASAMNDVGQLLSQILLKTNSLITSKKWLHFVKVSCSENLFIMLLSKNSSFLQFIMPVRRLQASTTMKMSKCSVLSPTEIIDGDDYDHNDNGDAFILCDIYNIHHSDNSHSYNKQNSSKSYRNEIYAESISRKRLWTIKKLYASSNDNIDHNEQSSSSIDSSAFYFITHFDASFEPHGGIEVPIHLLGELVCQSHDVILIADCLKLLFTMLQNSSTMFAQFHTPALSHPGTEIPIEKYSKVWLKNLKCPPGFKPAPLSFGHCLLARLFKHPHFNTTLPNFYMIMEVLFNQIVFKFTNSNITSKSKQQYLRLFIDPGLLRCILLFSPRTFWYPPVEQSPEFSANHFNSLLLSTNRSIFKYGLIPGIFEILMNSNEMYSSDSIIITLYNLYTLDKWQLIMASVTGFREAFLEDNPATGEAVVINQQVLAQYTQNWPIQTLTNFIKNRLSLLVIGGINEVTTGKSAESVCDYRFHAKGDKNIIRNGRHFEYISGFLHSKRSCLLNLCRSIISLDANMYLSAAEKVFYTIHDDIDDGNHAYFHQSGQRKQTNTTKQSATTSSSSKLNDNWIFWHQTTRKCLNYSERLKVWRYLSTAEQPATSANSMTNRKSSLKTIDDSCMANETIHSDILDTGLLSNALDNNYESVELQAQRHLQFSSEDEIKSSVIKSTTDTMKVISDSGVSISSLPDSGVDGSNPVKSGNSDCDLSKDTTSVRINETGGTNKPSKTDYTNERLLDCVRIRVEQNAELSALLIKCLDDLWHKCFPIELLYKKYMKNKGKPTFSTIKMENEAEKRTMAGVELSSSSSSSKCRTAKERRINILKENFYQSNDWYSFEVRSNYALLSNVTDSSVSSTGYALIRPPLWLIYSLFRHPNLSLRESALSGYCVWLHFEANKWIKRCKQLYKNFNQSVYFDCSPPTNCTVGANTKAYTTVPPHLSRVRVFTTGLLSPTSPLWCVSDSNMKTDFKLYNNRHLCSVKLLNRAFGLILHGSGKFTAMNEFKMMSKEQSSLFTTNLFMVNNTCSLESLHQDETGFISEPVFHRRSQNSSNDHTSRRIPNNFTCTELSNSDNHNVNGENECKDAHFHKYYLLSTFPVLYSLLIGCFVDAILSCIVKAEANSTNQQYSGDNDNNTDNDVCDNDTTSEIELCTNGLNVLIIILQDSDKCILSTAVKSGLLPVVFNLAWLLEFGVNKVNALEGNNNLCIVPALMPILTSLSRLASRITSWLLMDEKFTSPNDRVFRFQSVVAFVKHLIAMNCVLSDNDAGDNNTSETTTELQLNPGPVSRCLVRRVLYSILETSTNHLDKVGNQIEELFSQENENKEKENNLLNNLSEQTNHLREELKLRYDQLKWILNCIVNVLIYSAYRDEEMIALMTEFSSTYEISSREFSRVSTPPSTSQLRDQNEITYRSISRTFAPPPTSRYSYPYHDFVHSEQYPSSNILRHSTHLPPVLPSSFTSSSSSSASSRLHNDMLSNQKIRTYLLSTKGSNSFLSMQQSLEQALVTSMFTTALQIKNSVTLKIPKISNFLTTNDFMNLFTKSLSRILISRTQLPEAGVSVDFLVTYLLKLFNEETGLLNLCLAVLPPMYSPTFWSNLISVQYWLSRNVKPMSTFLTNISSSNQNINNSNNINDSVNHQMNIENATSESCLLNFHIVKQLTQLHNILNALLTVHFNADSSTLPIEICQTQNLPAYSLFLSSSSSPSISLTSCVRSKTILVTRSEIFTYRELIIIAYRKAKDQWKISLSNLNEAMNSKLSIDNNDLINHDKKSILDQLIQMFWSKSTSTKSNLDDDEKKFAGNEETPSSSNQLSFFIPSHSRLPRKFSIARLAGQARKQCVEGHNAWMDAYSERRRIVGPLGTILWARLAENISHNRGLFYHPESSPSGWCVDPVEGSLRQHYRFYYTHLPIAERLIHSSSRSNLSSNRQPHCLASLIGLPEFNQPPPVGAACTWSDLPLCLPLPAIPLIQLASASRYHIKAVWACRLVGLLHIPPVEGDLVLGQSWLRFQPDPVISNNNNNNNNNMQFTEIESLYPYQSPSNRLWFAWSLKSIDHIEERRYSLRDVAVEIFPDETDVNTPMLFAMQSTKDRDNFIKTISPLIGHHHYHHSLYQSVNIYEPEDNKPDSPNQHHYFRASLFYHQRQYRLKGIQQAWINGELSNFAYLMELNSAAGRSYNDLMQYPIFPWIIRDYESTVLDLTQPTTFRLLNRPIAIQDDERAKAVAARFNETELELKYSPTGHTETISSKSKPSDLLPPYHYPAHCSNEAIVLHYLIRLPPYTFRHLRFQDNNFDVPDRLFHSVATTWRLVTTSVSCVKELVPEFYFQPEVFINRSGLKLGYRQPGDSVDCVELPPWCKNDPRLFTLICRAALESDYVSMNLSHWIDLLFGFKQTGENAKNALNLYHPYTYFGAIDVDTITDPLLAQAVEAMISNYGQTPKQLFRKHPHPYRQLSISNEEVLNYSPKFDNISAESLLLLTESHENDDRRSTYHSDDIDGKLLQTTFSSRLDNTPLETVIGLKWGTWAGSPQVGSFELFWKKQLIMGTTPTENNSLPFIGHLTGSVWCEFSEQTSTVNPNSNNNNNSPNQLDRISSLTCNKLYHSWDGWVDFNIEHTTSKCLFNIKSPSSLPSSSSSSLTSPGTSSTFCINNQFVWYWKILLCESTSRLWISLLPDVHTTTTNSNNSKERLVPYLIKLNTSSIIDNKTVSITMKRLNKNSTESDNPAGIDYTTDVHQAYKGINLQLPYSCIQLTNDPKDLITSLAVSPCSSQGIQLFIGTCFGSIYARQLPINLMDISDVNGWLPQNYQDISVWNTNNPRVLYDIKKRRKKTKININYSKLLNNNNNNDSGNNSRNGHSDLDVKEAGLWEITGWKQLIGHTGCEITVLVINRNNSLIASGDDQGQVCLWDRYRLSLIKTINTNICSSNTCTTSNSNSDDNSNNNNNNQNDSEHLPNESACNPQASKQSADRNDGSGEDNSNSTSRQHSSTRSSSCNSPTEFINTNNDSVLNNFKRVDGICFSLTSGELVIAKWNYHNYHVCWLGVYSCSGVRIATRILDFMAEINDSLQEIPYLQTPEVHFPVPMAFSSVSEGRGVNCLLIGGPGGRLVWLNSWTLDTVRTYLLPNNTMNSRIISLCFGPLASTYSNTYQLSSKDLGEILCQGLYVLDQTGCLYHFGPKCGLHRRTVSEDTSLNSDNLCKQSVAFWLNT</sequence>
<dbReference type="SMART" id="SM01026">
    <property type="entry name" value="Beach"/>
    <property type="match status" value="1"/>
</dbReference>
<reference evidence="6" key="2">
    <citation type="submission" date="2023-11" db="UniProtKB">
        <authorList>
            <consortium name="WormBaseParasite"/>
        </authorList>
    </citation>
    <scope>IDENTIFICATION</scope>
</reference>
<feature type="coiled-coil region" evidence="1">
    <location>
        <begin position="1639"/>
        <end position="1666"/>
    </location>
</feature>
<evidence type="ECO:0000313" key="6">
    <source>
        <dbReference type="WBParaSite" id="TREG1_24220.1"/>
    </source>
</evidence>
<evidence type="ECO:0000256" key="1">
    <source>
        <dbReference type="SAM" id="Coils"/>
    </source>
</evidence>
<evidence type="ECO:0000256" key="2">
    <source>
        <dbReference type="SAM" id="MobiDB-lite"/>
    </source>
</evidence>
<feature type="region of interest" description="Disordered" evidence="2">
    <location>
        <begin position="2109"/>
        <end position="2133"/>
    </location>
</feature>
<feature type="compositionally biased region" description="Polar residues" evidence="2">
    <location>
        <begin position="3277"/>
        <end position="3286"/>
    </location>
</feature>
<proteinExistence type="predicted"/>
<dbReference type="InterPro" id="IPR036372">
    <property type="entry name" value="BEACH_dom_sf"/>
</dbReference>
<dbReference type="Pfam" id="PF02138">
    <property type="entry name" value="Beach"/>
    <property type="match status" value="1"/>
</dbReference>
<dbReference type="WBParaSite" id="TREG1_24220.1">
    <property type="protein sequence ID" value="TREG1_24220.1"/>
    <property type="gene ID" value="TREG1_24220"/>
</dbReference>
<feature type="domain" description="BEACH-type PH" evidence="4">
    <location>
        <begin position="2298"/>
        <end position="2421"/>
    </location>
</feature>
<dbReference type="InterPro" id="IPR000409">
    <property type="entry name" value="BEACH_dom"/>
</dbReference>
<feature type="region of interest" description="Disordered" evidence="2">
    <location>
        <begin position="867"/>
        <end position="886"/>
    </location>
</feature>
<dbReference type="SUPFAM" id="SSF50978">
    <property type="entry name" value="WD40 repeat-like"/>
    <property type="match status" value="1"/>
</dbReference>
<dbReference type="PANTHER" id="PTHR13743:SF86">
    <property type="entry name" value="LYSOSOMAL-TRAFFICKING REGULATOR"/>
    <property type="match status" value="1"/>
</dbReference>
<dbReference type="Gene3D" id="2.30.29.30">
    <property type="entry name" value="Pleckstrin-homology domain (PH domain)/Phosphotyrosine-binding domain (PTB)"/>
    <property type="match status" value="1"/>
</dbReference>
<dbReference type="InterPro" id="IPR050865">
    <property type="entry name" value="BEACH_Domain"/>
</dbReference>
<dbReference type="Pfam" id="PF14844">
    <property type="entry name" value="PH_BEACH"/>
    <property type="match status" value="1"/>
</dbReference>
<feature type="region of interest" description="Disordered" evidence="2">
    <location>
        <begin position="1011"/>
        <end position="1033"/>
    </location>
</feature>
<accession>A0AA85JM88</accession>
<feature type="region of interest" description="Disordered" evidence="2">
    <location>
        <begin position="3249"/>
        <end position="3318"/>
    </location>
</feature>
<dbReference type="InterPro" id="IPR023362">
    <property type="entry name" value="PH-BEACH_dom"/>
</dbReference>
<keyword evidence="1" id="KW-0175">Coiled coil</keyword>
<dbReference type="PROSITE" id="PS51783">
    <property type="entry name" value="PH_BEACH"/>
    <property type="match status" value="1"/>
</dbReference>
<dbReference type="CDD" id="cd06071">
    <property type="entry name" value="Beach"/>
    <property type="match status" value="1"/>
</dbReference>
<evidence type="ECO:0000259" key="4">
    <source>
        <dbReference type="PROSITE" id="PS51783"/>
    </source>
</evidence>
<evidence type="ECO:0000313" key="5">
    <source>
        <dbReference type="Proteomes" id="UP000050795"/>
    </source>
</evidence>
<keyword evidence="5" id="KW-1185">Reference proteome</keyword>
<reference evidence="5" key="1">
    <citation type="submission" date="2022-06" db="EMBL/GenBank/DDBJ databases">
        <authorList>
            <person name="Berger JAMES D."/>
            <person name="Berger JAMES D."/>
        </authorList>
    </citation>
    <scope>NUCLEOTIDE SEQUENCE [LARGE SCALE GENOMIC DNA]</scope>
</reference>
<feature type="compositionally biased region" description="Polar residues" evidence="2">
    <location>
        <begin position="1021"/>
        <end position="1033"/>
    </location>
</feature>
<evidence type="ECO:0000259" key="3">
    <source>
        <dbReference type="PROSITE" id="PS50197"/>
    </source>
</evidence>
<feature type="compositionally biased region" description="Basic and acidic residues" evidence="2">
    <location>
        <begin position="2113"/>
        <end position="2123"/>
    </location>
</feature>
<name>A0AA85JM88_TRIRE</name>
<organism evidence="5 6">
    <name type="scientific">Trichobilharzia regenti</name>
    <name type="common">Nasal bird schistosome</name>
    <dbReference type="NCBI Taxonomy" id="157069"/>
    <lineage>
        <taxon>Eukaryota</taxon>
        <taxon>Metazoa</taxon>
        <taxon>Spiralia</taxon>
        <taxon>Lophotrochozoa</taxon>
        <taxon>Platyhelminthes</taxon>
        <taxon>Trematoda</taxon>
        <taxon>Digenea</taxon>
        <taxon>Strigeidida</taxon>
        <taxon>Schistosomatoidea</taxon>
        <taxon>Schistosomatidae</taxon>
        <taxon>Trichobilharzia</taxon>
    </lineage>
</organism>
<dbReference type="PROSITE" id="PS50197">
    <property type="entry name" value="BEACH"/>
    <property type="match status" value="1"/>
</dbReference>
<dbReference type="SUPFAM" id="SSF50729">
    <property type="entry name" value="PH domain-like"/>
    <property type="match status" value="1"/>
</dbReference>
<feature type="compositionally biased region" description="Polar residues" evidence="2">
    <location>
        <begin position="14"/>
        <end position="28"/>
    </location>
</feature>
<protein>
    <recommendedName>
        <fullName evidence="7">BEACH domain-containing protein</fullName>
    </recommendedName>
</protein>